<evidence type="ECO:0000313" key="1">
    <source>
        <dbReference type="EMBL" id="PEC19398.1"/>
    </source>
</evidence>
<dbReference type="GO" id="GO:0003677">
    <property type="term" value="F:DNA binding"/>
    <property type="evidence" value="ECO:0007669"/>
    <property type="project" value="UniProtKB-KW"/>
</dbReference>
<reference evidence="1 2" key="1">
    <citation type="submission" date="2017-09" db="EMBL/GenBank/DDBJ databases">
        <title>Large-scale bioinformatics analysis of Bacillus genomes uncovers conserved roles of natural products in bacterial physiology.</title>
        <authorList>
            <consortium name="Agbiome Team Llc"/>
            <person name="Bleich R.M."/>
            <person name="Grubbs K.J."/>
            <person name="Santa Maria K.C."/>
            <person name="Allen S.E."/>
            <person name="Farag S."/>
            <person name="Shank E.A."/>
            <person name="Bowers A."/>
        </authorList>
    </citation>
    <scope>NUCLEOTIDE SEQUENCE [LARGE SCALE GENOMIC DNA]</scope>
    <source>
        <strain evidence="1 2">AFS096845</strain>
    </source>
</reference>
<gene>
    <name evidence="1" type="ORF">COM96_25400</name>
</gene>
<dbReference type="Proteomes" id="UP000220006">
    <property type="component" value="Unassembled WGS sequence"/>
</dbReference>
<protein>
    <submittedName>
        <fullName evidence="1">DNA-binding protein</fullName>
    </submittedName>
</protein>
<accession>A0A2A7HR05</accession>
<name>A0A2A7HR05_BACCE</name>
<dbReference type="RefSeq" id="WP_097906068.1">
    <property type="nucleotide sequence ID" value="NZ_JAUCFW010000007.1"/>
</dbReference>
<organism evidence="1 2">
    <name type="scientific">Bacillus cereus</name>
    <dbReference type="NCBI Taxonomy" id="1396"/>
    <lineage>
        <taxon>Bacteria</taxon>
        <taxon>Bacillati</taxon>
        <taxon>Bacillota</taxon>
        <taxon>Bacilli</taxon>
        <taxon>Bacillales</taxon>
        <taxon>Bacillaceae</taxon>
        <taxon>Bacillus</taxon>
        <taxon>Bacillus cereus group</taxon>
    </lineage>
</organism>
<dbReference type="InterPro" id="IPR038148">
    <property type="entry name" value="Tn1545/Tn916_Xis"/>
</dbReference>
<sequence>MTIEEQIQQAVTKAIQPLIELLQNQQSQVVNQKPLLTLEEAMEILGVGKNRMYEIVKTDGFPAFREGKRWMIITHKFYEWIEKQAGNTEMM</sequence>
<dbReference type="InterPro" id="IPR041657">
    <property type="entry name" value="HTH_17"/>
</dbReference>
<comment type="caution">
    <text evidence="1">The sequence shown here is derived from an EMBL/GenBank/DDBJ whole genome shotgun (WGS) entry which is preliminary data.</text>
</comment>
<dbReference type="AlphaFoldDB" id="A0A2A7HR05"/>
<proteinExistence type="predicted"/>
<dbReference type="Pfam" id="PF12728">
    <property type="entry name" value="HTH_17"/>
    <property type="match status" value="1"/>
</dbReference>
<dbReference type="Gene3D" id="3.90.105.50">
    <property type="match status" value="1"/>
</dbReference>
<keyword evidence="1" id="KW-0238">DNA-binding</keyword>
<evidence type="ECO:0000313" key="2">
    <source>
        <dbReference type="Proteomes" id="UP000220006"/>
    </source>
</evidence>
<dbReference type="EMBL" id="NVLK01000068">
    <property type="protein sequence ID" value="PEC19398.1"/>
    <property type="molecule type" value="Genomic_DNA"/>
</dbReference>